<evidence type="ECO:0000256" key="2">
    <source>
        <dbReference type="SAM" id="Phobius"/>
    </source>
</evidence>
<accession>A0A1G7WR64</accession>
<sequence length="191" mass="18690">MGVAVALLVPGRVLGAAEPPRPVAATVVESGTCGRGMDTVEWDAGGGEKKQAKLDGCGHTEGETVEIVITGTDMVSSAASVPAGPPVSNRVTALLLCLAALAGGFYAFLFRYAPLRAPAVLPGSPAPVRAKVSAGAVPPGPASPGPAADPFPSGPHPSGPHPSGPLPVVPPPSSGPDQVSQVPTPPPGSPS</sequence>
<keyword evidence="4" id="KW-1185">Reference proteome</keyword>
<evidence type="ECO:0000256" key="1">
    <source>
        <dbReference type="SAM" id="MobiDB-lite"/>
    </source>
</evidence>
<evidence type="ECO:0000313" key="4">
    <source>
        <dbReference type="Proteomes" id="UP000199623"/>
    </source>
</evidence>
<keyword evidence="2" id="KW-1133">Transmembrane helix</keyword>
<dbReference type="AlphaFoldDB" id="A0A1G7WR64"/>
<protein>
    <submittedName>
        <fullName evidence="3">Uncharacterized protein</fullName>
    </submittedName>
</protein>
<organism evidence="3 4">
    <name type="scientific">Lentzea fradiae</name>
    <dbReference type="NCBI Taxonomy" id="200378"/>
    <lineage>
        <taxon>Bacteria</taxon>
        <taxon>Bacillati</taxon>
        <taxon>Actinomycetota</taxon>
        <taxon>Actinomycetes</taxon>
        <taxon>Pseudonocardiales</taxon>
        <taxon>Pseudonocardiaceae</taxon>
        <taxon>Lentzea</taxon>
    </lineage>
</organism>
<reference evidence="4" key="1">
    <citation type="submission" date="2016-10" db="EMBL/GenBank/DDBJ databases">
        <authorList>
            <person name="Varghese N."/>
            <person name="Submissions S."/>
        </authorList>
    </citation>
    <scope>NUCLEOTIDE SEQUENCE [LARGE SCALE GENOMIC DNA]</scope>
    <source>
        <strain evidence="4">CGMCC 4.3506</strain>
    </source>
</reference>
<name>A0A1G7WR64_9PSEU</name>
<dbReference type="Proteomes" id="UP000199623">
    <property type="component" value="Unassembled WGS sequence"/>
</dbReference>
<gene>
    <name evidence="3" type="ORF">SAMN05216553_1114</name>
</gene>
<feature type="transmembrane region" description="Helical" evidence="2">
    <location>
        <begin position="91"/>
        <end position="109"/>
    </location>
</feature>
<feature type="compositionally biased region" description="Pro residues" evidence="1">
    <location>
        <begin position="138"/>
        <end position="174"/>
    </location>
</feature>
<dbReference type="EMBL" id="FNCC01000011">
    <property type="protein sequence ID" value="SDG74441.1"/>
    <property type="molecule type" value="Genomic_DNA"/>
</dbReference>
<proteinExistence type="predicted"/>
<evidence type="ECO:0000313" key="3">
    <source>
        <dbReference type="EMBL" id="SDG74441.1"/>
    </source>
</evidence>
<keyword evidence="2" id="KW-0472">Membrane</keyword>
<keyword evidence="2" id="KW-0812">Transmembrane</keyword>
<feature type="region of interest" description="Disordered" evidence="1">
    <location>
        <begin position="131"/>
        <end position="191"/>
    </location>
</feature>